<feature type="compositionally biased region" description="Low complexity" evidence="1">
    <location>
        <begin position="262"/>
        <end position="271"/>
    </location>
</feature>
<reference evidence="2" key="1">
    <citation type="submission" date="2022-10" db="EMBL/GenBank/DDBJ databases">
        <title>Culturing micro-colonial fungi from biological soil crusts in the Mojave desert and describing Neophaeococcomyces mojavensis, and introducing the new genera and species Taxawa tesnikishii.</title>
        <authorList>
            <person name="Kurbessoian T."/>
            <person name="Stajich J.E."/>
        </authorList>
    </citation>
    <scope>NUCLEOTIDE SEQUENCE</scope>
    <source>
        <strain evidence="2">TK_41</strain>
    </source>
</reference>
<protein>
    <submittedName>
        <fullName evidence="2">Uncharacterized protein</fullName>
    </submittedName>
</protein>
<evidence type="ECO:0000256" key="1">
    <source>
        <dbReference type="SAM" id="MobiDB-lite"/>
    </source>
</evidence>
<comment type="caution">
    <text evidence="2">The sequence shown here is derived from an EMBL/GenBank/DDBJ whole genome shotgun (WGS) entry which is preliminary data.</text>
</comment>
<name>A0AA39CGR3_9EURO</name>
<sequence>MEAIKNKVSAALGHNKEDTTTSETSQTHPTGHHEQGIGGTTATSTTGDSTTATGGSGYENTPASSGTGFGSTTGTSGTGFDNTTGTSGTGLSSQGAGYDSNTAPAYDSTTTGSGAGYGSTTATSGSGYDTTSATSGAGYGGNTATSGTGLSSQGTGYDNNTTTSGTGLSSQGGGYDSNTAATGITGSAENPSVHDQITSSGGQTSQSYSAVDTGAPSHHDHHDRFPEGSHSHHQGQHTHDTVGGVDARGTHDHHQGQHVHQTEGSTDTSGTHGHHEHHEHHEPHKSHETEDGKRIQSPDQGPDPALVGDSDPSKKLTGTGEPGSHSALFGLTPDGKKHTETSKGSGAPVAAHSKDSAVGGGKQSTQGDEGSRGVTGGNELKEQMHAVERDPGNKGGQRTDPVPLSGEGGGAVAGAGGVGGSQGTGQI</sequence>
<evidence type="ECO:0000313" key="3">
    <source>
        <dbReference type="Proteomes" id="UP001172673"/>
    </source>
</evidence>
<feature type="compositionally biased region" description="Low complexity" evidence="1">
    <location>
        <begin position="40"/>
        <end position="53"/>
    </location>
</feature>
<proteinExistence type="predicted"/>
<gene>
    <name evidence="2" type="ORF">H2200_007588</name>
</gene>
<feature type="compositionally biased region" description="Gly residues" evidence="1">
    <location>
        <begin position="406"/>
        <end position="427"/>
    </location>
</feature>
<dbReference type="EMBL" id="JAPDRK010000011">
    <property type="protein sequence ID" value="KAJ9607510.1"/>
    <property type="molecule type" value="Genomic_DNA"/>
</dbReference>
<keyword evidence="3" id="KW-1185">Reference proteome</keyword>
<feature type="compositionally biased region" description="Basic and acidic residues" evidence="1">
    <location>
        <begin position="379"/>
        <end position="392"/>
    </location>
</feature>
<feature type="compositionally biased region" description="Low complexity" evidence="1">
    <location>
        <begin position="147"/>
        <end position="169"/>
    </location>
</feature>
<accession>A0AA39CGR3</accession>
<feature type="compositionally biased region" description="Polar residues" evidence="1">
    <location>
        <begin position="176"/>
        <end position="197"/>
    </location>
</feature>
<feature type="region of interest" description="Disordered" evidence="1">
    <location>
        <begin position="1"/>
        <end position="97"/>
    </location>
</feature>
<organism evidence="2 3">
    <name type="scientific">Cladophialophora chaetospira</name>
    <dbReference type="NCBI Taxonomy" id="386627"/>
    <lineage>
        <taxon>Eukaryota</taxon>
        <taxon>Fungi</taxon>
        <taxon>Dikarya</taxon>
        <taxon>Ascomycota</taxon>
        <taxon>Pezizomycotina</taxon>
        <taxon>Eurotiomycetes</taxon>
        <taxon>Chaetothyriomycetidae</taxon>
        <taxon>Chaetothyriales</taxon>
        <taxon>Herpotrichiellaceae</taxon>
        <taxon>Cladophialophora</taxon>
    </lineage>
</organism>
<feature type="compositionally biased region" description="Basic and acidic residues" evidence="1">
    <location>
        <begin position="217"/>
        <end position="230"/>
    </location>
</feature>
<feature type="compositionally biased region" description="Low complexity" evidence="1">
    <location>
        <begin position="198"/>
        <end position="207"/>
    </location>
</feature>
<feature type="region of interest" description="Disordered" evidence="1">
    <location>
        <begin position="147"/>
        <end position="427"/>
    </location>
</feature>
<dbReference type="Proteomes" id="UP001172673">
    <property type="component" value="Unassembled WGS sequence"/>
</dbReference>
<feature type="compositionally biased region" description="Low complexity" evidence="1">
    <location>
        <begin position="64"/>
        <end position="95"/>
    </location>
</feature>
<feature type="compositionally biased region" description="Basic and acidic residues" evidence="1">
    <location>
        <begin position="279"/>
        <end position="296"/>
    </location>
</feature>
<dbReference type="AlphaFoldDB" id="A0AA39CGR3"/>
<evidence type="ECO:0000313" key="2">
    <source>
        <dbReference type="EMBL" id="KAJ9607510.1"/>
    </source>
</evidence>